<evidence type="ECO:0000313" key="4">
    <source>
        <dbReference type="Proteomes" id="UP001610446"/>
    </source>
</evidence>
<evidence type="ECO:0000256" key="2">
    <source>
        <dbReference type="SAM" id="Phobius"/>
    </source>
</evidence>
<feature type="compositionally biased region" description="Basic and acidic residues" evidence="1">
    <location>
        <begin position="103"/>
        <end position="117"/>
    </location>
</feature>
<keyword evidence="4" id="KW-1185">Reference proteome</keyword>
<proteinExistence type="predicted"/>
<comment type="caution">
    <text evidence="3">The sequence shown here is derived from an EMBL/GenBank/DDBJ whole genome shotgun (WGS) entry which is preliminary data.</text>
</comment>
<gene>
    <name evidence="3" type="ORF">BJY01DRAFT_205387</name>
</gene>
<keyword evidence="2" id="KW-1133">Transmembrane helix</keyword>
<organism evidence="3 4">
    <name type="scientific">Aspergillus pseudoustus</name>
    <dbReference type="NCBI Taxonomy" id="1810923"/>
    <lineage>
        <taxon>Eukaryota</taxon>
        <taxon>Fungi</taxon>
        <taxon>Dikarya</taxon>
        <taxon>Ascomycota</taxon>
        <taxon>Pezizomycotina</taxon>
        <taxon>Eurotiomycetes</taxon>
        <taxon>Eurotiomycetidae</taxon>
        <taxon>Eurotiales</taxon>
        <taxon>Aspergillaceae</taxon>
        <taxon>Aspergillus</taxon>
        <taxon>Aspergillus subgen. Nidulantes</taxon>
    </lineage>
</organism>
<dbReference type="Proteomes" id="UP001610446">
    <property type="component" value="Unassembled WGS sequence"/>
</dbReference>
<sequence length="129" mass="13569">MAAPARSRTGLYLGVAAVGVGGYYLYRAGGNPQAAKEEIKYDANKARAKTPGGVQGERAGETAGLQANLNIDEAANNPRTQNTDLTAQAQRKLDEVSQAGKDQASKLRGEVEEKASEAKSTVSGWFGKK</sequence>
<dbReference type="EMBL" id="JBFXLU010000015">
    <property type="protein sequence ID" value="KAL2854342.1"/>
    <property type="molecule type" value="Genomic_DNA"/>
</dbReference>
<feature type="region of interest" description="Disordered" evidence="1">
    <location>
        <begin position="73"/>
        <end position="129"/>
    </location>
</feature>
<reference evidence="3 4" key="1">
    <citation type="submission" date="2024-07" db="EMBL/GenBank/DDBJ databases">
        <title>Section-level genome sequencing and comparative genomics of Aspergillus sections Usti and Cavernicolus.</title>
        <authorList>
            <consortium name="Lawrence Berkeley National Laboratory"/>
            <person name="Nybo J.L."/>
            <person name="Vesth T.C."/>
            <person name="Theobald S."/>
            <person name="Frisvad J.C."/>
            <person name="Larsen T.O."/>
            <person name="Kjaerboelling I."/>
            <person name="Rothschild-Mancinelli K."/>
            <person name="Lyhne E.K."/>
            <person name="Kogle M.E."/>
            <person name="Barry K."/>
            <person name="Clum A."/>
            <person name="Na H."/>
            <person name="Ledsgaard L."/>
            <person name="Lin J."/>
            <person name="Lipzen A."/>
            <person name="Kuo A."/>
            <person name="Riley R."/>
            <person name="Mondo S."/>
            <person name="Labutti K."/>
            <person name="Haridas S."/>
            <person name="Pangalinan J."/>
            <person name="Salamov A.A."/>
            <person name="Simmons B.A."/>
            <person name="Magnuson J.K."/>
            <person name="Chen J."/>
            <person name="Drula E."/>
            <person name="Henrissat B."/>
            <person name="Wiebenga A."/>
            <person name="Lubbers R.J."/>
            <person name="Gomes A.C."/>
            <person name="Makela M.R."/>
            <person name="Stajich J."/>
            <person name="Grigoriev I.V."/>
            <person name="Mortensen U.H."/>
            <person name="De Vries R.P."/>
            <person name="Baker S.E."/>
            <person name="Andersen M.R."/>
        </authorList>
    </citation>
    <scope>NUCLEOTIDE SEQUENCE [LARGE SCALE GENOMIC DNA]</scope>
    <source>
        <strain evidence="3 4">CBS 123904</strain>
    </source>
</reference>
<name>A0ABR4KQM4_9EURO</name>
<feature type="transmembrane region" description="Helical" evidence="2">
    <location>
        <begin position="9"/>
        <end position="26"/>
    </location>
</feature>
<evidence type="ECO:0000313" key="3">
    <source>
        <dbReference type="EMBL" id="KAL2854342.1"/>
    </source>
</evidence>
<evidence type="ECO:0008006" key="5">
    <source>
        <dbReference type="Google" id="ProtNLM"/>
    </source>
</evidence>
<keyword evidence="2" id="KW-0812">Transmembrane</keyword>
<feature type="compositionally biased region" description="Polar residues" evidence="1">
    <location>
        <begin position="77"/>
        <end position="89"/>
    </location>
</feature>
<keyword evidence="2" id="KW-0472">Membrane</keyword>
<evidence type="ECO:0000256" key="1">
    <source>
        <dbReference type="SAM" id="MobiDB-lite"/>
    </source>
</evidence>
<accession>A0ABR4KQM4</accession>
<protein>
    <recommendedName>
        <fullName evidence="5">Calcofluor white hypersensitive protein</fullName>
    </recommendedName>
</protein>